<accession>A0AAN8EYE1</accession>
<evidence type="ECO:0000313" key="11">
    <source>
        <dbReference type="Proteomes" id="UP001331761"/>
    </source>
</evidence>
<comment type="catalytic activity">
    <reaction evidence="1 9">
        <text>riboflavin(in) = riboflavin(out)</text>
        <dbReference type="Rhea" id="RHEA:35015"/>
        <dbReference type="ChEBI" id="CHEBI:57986"/>
    </reaction>
</comment>
<evidence type="ECO:0000313" key="10">
    <source>
        <dbReference type="EMBL" id="KAK5969495.1"/>
    </source>
</evidence>
<keyword evidence="7 9" id="KW-1133">Transmembrane helix</keyword>
<keyword evidence="5 9" id="KW-1003">Cell membrane</keyword>
<keyword evidence="4 9" id="KW-0813">Transport</keyword>
<evidence type="ECO:0000256" key="9">
    <source>
        <dbReference type="RuleBase" id="RU368035"/>
    </source>
</evidence>
<reference evidence="10 11" key="1">
    <citation type="submission" date="2019-10" db="EMBL/GenBank/DDBJ databases">
        <title>Assembly and Annotation for the nematode Trichostrongylus colubriformis.</title>
        <authorList>
            <person name="Martin J."/>
        </authorList>
    </citation>
    <scope>NUCLEOTIDE SEQUENCE [LARGE SCALE GENOMIC DNA]</scope>
    <source>
        <strain evidence="10">G859</strain>
        <tissue evidence="10">Whole worm</tissue>
    </source>
</reference>
<dbReference type="AlphaFoldDB" id="A0AAN8EYE1"/>
<keyword evidence="11" id="KW-1185">Reference proteome</keyword>
<dbReference type="GO" id="GO:0032217">
    <property type="term" value="F:riboflavin transmembrane transporter activity"/>
    <property type="evidence" value="ECO:0007669"/>
    <property type="project" value="UniProtKB-UniRule"/>
</dbReference>
<dbReference type="PANTHER" id="PTHR12929">
    <property type="entry name" value="SOLUTE CARRIER FAMILY 52"/>
    <property type="match status" value="1"/>
</dbReference>
<evidence type="ECO:0000256" key="6">
    <source>
        <dbReference type="ARBA" id="ARBA00022692"/>
    </source>
</evidence>
<dbReference type="Proteomes" id="UP001331761">
    <property type="component" value="Unassembled WGS sequence"/>
</dbReference>
<proteinExistence type="inferred from homology"/>
<evidence type="ECO:0000256" key="8">
    <source>
        <dbReference type="ARBA" id="ARBA00023136"/>
    </source>
</evidence>
<comment type="subcellular location">
    <subcellularLocation>
        <location evidence="2 9">Cell membrane</location>
        <topology evidence="2 9">Multi-pass membrane protein</topology>
    </subcellularLocation>
</comment>
<keyword evidence="6 9" id="KW-0812">Transmembrane</keyword>
<feature type="non-terminal residue" evidence="10">
    <location>
        <position position="109"/>
    </location>
</feature>
<comment type="caution">
    <text evidence="10">The sequence shown here is derived from an EMBL/GenBank/DDBJ whole genome shotgun (WGS) entry which is preliminary data.</text>
</comment>
<comment type="function">
    <text evidence="9">Plasma membrane transporter mediating the uptake by cells of the water soluble vitamin B2/riboflavin that plays a key role in biochemical oxidation-reduction reactions of the carbohydrate, lipid, and amino acid metabolism.</text>
</comment>
<organism evidence="10 11">
    <name type="scientific">Trichostrongylus colubriformis</name>
    <name type="common">Black scour worm</name>
    <dbReference type="NCBI Taxonomy" id="6319"/>
    <lineage>
        <taxon>Eukaryota</taxon>
        <taxon>Metazoa</taxon>
        <taxon>Ecdysozoa</taxon>
        <taxon>Nematoda</taxon>
        <taxon>Chromadorea</taxon>
        <taxon>Rhabditida</taxon>
        <taxon>Rhabditina</taxon>
        <taxon>Rhabditomorpha</taxon>
        <taxon>Strongyloidea</taxon>
        <taxon>Trichostrongylidae</taxon>
        <taxon>Trichostrongylus</taxon>
    </lineage>
</organism>
<feature type="transmembrane region" description="Helical" evidence="9">
    <location>
        <begin position="52"/>
        <end position="72"/>
    </location>
</feature>
<evidence type="ECO:0000256" key="3">
    <source>
        <dbReference type="ARBA" id="ARBA00006366"/>
    </source>
</evidence>
<evidence type="ECO:0000256" key="2">
    <source>
        <dbReference type="ARBA" id="ARBA00004651"/>
    </source>
</evidence>
<keyword evidence="8 9" id="KW-0472">Membrane</keyword>
<evidence type="ECO:0000256" key="7">
    <source>
        <dbReference type="ARBA" id="ARBA00022989"/>
    </source>
</evidence>
<dbReference type="InterPro" id="IPR009357">
    <property type="entry name" value="Riboflavin_transptr"/>
</dbReference>
<sequence>MPFMAQFHTAYLNAYFVGMGFSSLIPSLLTLIQGVGKYECEGAIPHFFPPRFSASSFFFVIFCWTITAMVSFEILSRRDEYTTIAPRISAGKAHEATPLNGTTSKSTES</sequence>
<evidence type="ECO:0000256" key="4">
    <source>
        <dbReference type="ARBA" id="ARBA00022448"/>
    </source>
</evidence>
<protein>
    <recommendedName>
        <fullName evidence="9">Riboflavin transporter</fullName>
    </recommendedName>
</protein>
<dbReference type="EMBL" id="WIXE01020086">
    <property type="protein sequence ID" value="KAK5969495.1"/>
    <property type="molecule type" value="Genomic_DNA"/>
</dbReference>
<evidence type="ECO:0000256" key="1">
    <source>
        <dbReference type="ARBA" id="ARBA00000215"/>
    </source>
</evidence>
<dbReference type="GO" id="GO:0005886">
    <property type="term" value="C:plasma membrane"/>
    <property type="evidence" value="ECO:0007669"/>
    <property type="project" value="UniProtKB-SubCell"/>
</dbReference>
<gene>
    <name evidence="10" type="ORF">GCK32_012600</name>
</gene>
<comment type="caution">
    <text evidence="9">Lacks conserved residue(s) required for the propagation of feature annotation.</text>
</comment>
<evidence type="ECO:0000256" key="5">
    <source>
        <dbReference type="ARBA" id="ARBA00022475"/>
    </source>
</evidence>
<name>A0AAN8EYE1_TRICO</name>
<feature type="transmembrane region" description="Helical" evidence="9">
    <location>
        <begin position="12"/>
        <end position="32"/>
    </location>
</feature>
<comment type="similarity">
    <text evidence="3 9">Belongs to the riboflavin transporter family.</text>
</comment>
<dbReference type="Pfam" id="PF06237">
    <property type="entry name" value="SLC52_ribofla_tr"/>
    <property type="match status" value="1"/>
</dbReference>
<dbReference type="PANTHER" id="PTHR12929:SF10">
    <property type="entry name" value="RIBOFLAVIN TRANSPORTER"/>
    <property type="match status" value="1"/>
</dbReference>